<evidence type="ECO:0000256" key="13">
    <source>
        <dbReference type="PIRSR" id="PIRSR000445-4"/>
    </source>
</evidence>
<evidence type="ECO:0000256" key="2">
    <source>
        <dbReference type="ARBA" id="ARBA00005916"/>
    </source>
</evidence>
<keyword evidence="19" id="KW-1185">Reference proteome</keyword>
<feature type="domain" description="Quinate/shikimate 5-dehydrogenase/glutamyl-tRNA reductase" evidence="16">
    <location>
        <begin position="171"/>
        <end position="306"/>
    </location>
</feature>
<evidence type="ECO:0000256" key="12">
    <source>
        <dbReference type="PIRSR" id="PIRSR000445-3"/>
    </source>
</evidence>
<comment type="catalytic activity">
    <reaction evidence="7 9 14">
        <text>(S)-4-amino-5-oxopentanoate + tRNA(Glu) + NADP(+) = L-glutamyl-tRNA(Glu) + NADPH + H(+)</text>
        <dbReference type="Rhea" id="RHEA:12344"/>
        <dbReference type="Rhea" id="RHEA-COMP:9663"/>
        <dbReference type="Rhea" id="RHEA-COMP:9680"/>
        <dbReference type="ChEBI" id="CHEBI:15378"/>
        <dbReference type="ChEBI" id="CHEBI:57501"/>
        <dbReference type="ChEBI" id="CHEBI:57783"/>
        <dbReference type="ChEBI" id="CHEBI:58349"/>
        <dbReference type="ChEBI" id="CHEBI:78442"/>
        <dbReference type="ChEBI" id="CHEBI:78520"/>
        <dbReference type="EC" id="1.2.1.70"/>
    </reaction>
</comment>
<dbReference type="Proteomes" id="UP000272528">
    <property type="component" value="Chromosome"/>
</dbReference>
<dbReference type="InterPro" id="IPR036453">
    <property type="entry name" value="GluRdtase_dimer_dom_sf"/>
</dbReference>
<dbReference type="SUPFAM" id="SSF69075">
    <property type="entry name" value="Glutamyl tRNA-reductase dimerization domain"/>
    <property type="match status" value="1"/>
</dbReference>
<evidence type="ECO:0000256" key="3">
    <source>
        <dbReference type="ARBA" id="ARBA00012970"/>
    </source>
</evidence>
<comment type="function">
    <text evidence="9">Catalyzes the NADPH-dependent reduction of glutamyl-tRNA(Glu) to glutamate 1-semialdehyde (GSA).</text>
</comment>
<dbReference type="SUPFAM" id="SSF69742">
    <property type="entry name" value="Glutamyl tRNA-reductase catalytic, N-terminal domain"/>
    <property type="match status" value="1"/>
</dbReference>
<evidence type="ECO:0000259" key="16">
    <source>
        <dbReference type="Pfam" id="PF01488"/>
    </source>
</evidence>
<comment type="subunit">
    <text evidence="9">Homodimer.</text>
</comment>
<feature type="active site" description="Nucleophile" evidence="9 10">
    <location>
        <position position="50"/>
    </location>
</feature>
<dbReference type="GO" id="GO:0050661">
    <property type="term" value="F:NADP binding"/>
    <property type="evidence" value="ECO:0007669"/>
    <property type="project" value="InterPro"/>
</dbReference>
<dbReference type="FunFam" id="3.40.50.720:FF:000031">
    <property type="entry name" value="Glutamyl-tRNA reductase"/>
    <property type="match status" value="1"/>
</dbReference>
<dbReference type="OrthoDB" id="110209at2"/>
<keyword evidence="5 9" id="KW-0560">Oxidoreductase</keyword>
<keyword evidence="4 9" id="KW-0521">NADP</keyword>
<dbReference type="InterPro" id="IPR018214">
    <property type="entry name" value="GluRdtase_CS"/>
</dbReference>
<feature type="binding site" evidence="9 11">
    <location>
        <position position="120"/>
    </location>
    <ligand>
        <name>substrate</name>
    </ligand>
</feature>
<feature type="binding site" evidence="9 11">
    <location>
        <begin position="49"/>
        <end position="52"/>
    </location>
    <ligand>
        <name>substrate</name>
    </ligand>
</feature>
<evidence type="ECO:0000256" key="5">
    <source>
        <dbReference type="ARBA" id="ARBA00023002"/>
    </source>
</evidence>
<sequence>MHIIVVGLNYRTAPVEVRERFTFSERDLPDALKQLKQTKSIMECVIVATCNRTELYAVVDRPTLCGHYIRSFMEKWFNTPRQGFTSDLYMYEDEKAIDHLFRVTCGLDSMVIGETQILGQIKSAFALAQEYKTTGTLFNSIFKQAVTLAKKAHSDTAIGEAAVSVSYAAVELGKRIFGQFGGKTIMIVGAGKMSELTAKHLYANGASRVFVVNRTYDRAVQLADKFNGTPLSMTDAIARLHETDIVISSTGSDGYVIMREQVAKAMHKRKSRPLFMIDIAVPRDLDPAIASVDNVFLYDIDDLEGIVESNMEQRRVEAAKIEVFIQEELEAYRTWYKTLGVAPLIRALQMKAADIHSETMDSLANKLPDLGERELKIIHKLTKSIVNQMMHDPILRIKEMAGEKKADEAMDMFVKLFALEDTLEQTENKAMQQKAAVQSEIKSAAKDMLPSLGAIAAITR</sequence>
<evidence type="ECO:0000259" key="15">
    <source>
        <dbReference type="Pfam" id="PF00745"/>
    </source>
</evidence>
<comment type="pathway">
    <text evidence="1 9 14">Porphyrin-containing compound metabolism; protoporphyrin-IX biosynthesis; 5-aminolevulinate from L-glutamyl-tRNA(Glu): step 1/2.</text>
</comment>
<dbReference type="PROSITE" id="PS00747">
    <property type="entry name" value="GLUTR"/>
    <property type="match status" value="1"/>
</dbReference>
<dbReference type="UniPathway" id="UPA00251">
    <property type="reaction ID" value="UER00316"/>
</dbReference>
<evidence type="ECO:0000256" key="6">
    <source>
        <dbReference type="ARBA" id="ARBA00023244"/>
    </source>
</evidence>
<feature type="domain" description="Tetrapyrrole biosynthesis glutamyl-tRNA reductase dimerisation" evidence="15">
    <location>
        <begin position="320"/>
        <end position="419"/>
    </location>
</feature>
<dbReference type="GO" id="GO:0019353">
    <property type="term" value="P:protoporphyrinogen IX biosynthetic process from glutamate"/>
    <property type="evidence" value="ECO:0007669"/>
    <property type="project" value="TreeGrafter"/>
</dbReference>
<evidence type="ECO:0000256" key="10">
    <source>
        <dbReference type="PIRSR" id="PIRSR000445-1"/>
    </source>
</evidence>
<gene>
    <name evidence="9" type="primary">hemA</name>
    <name evidence="18" type="ORF">EJC50_23445</name>
</gene>
<dbReference type="InterPro" id="IPR036291">
    <property type="entry name" value="NAD(P)-bd_dom_sf"/>
</dbReference>
<dbReference type="RefSeq" id="WP_126017997.1">
    <property type="nucleotide sequence ID" value="NZ_CP034437.1"/>
</dbReference>
<accession>A0A3S9A9N3</accession>
<dbReference type="EMBL" id="CP034437">
    <property type="protein sequence ID" value="AZN42306.1"/>
    <property type="molecule type" value="Genomic_DNA"/>
</dbReference>
<proteinExistence type="inferred from homology"/>
<dbReference type="AlphaFoldDB" id="A0A3S9A9N3"/>
<evidence type="ECO:0000256" key="7">
    <source>
        <dbReference type="ARBA" id="ARBA00047464"/>
    </source>
</evidence>
<feature type="binding site" evidence="9 11">
    <location>
        <begin position="114"/>
        <end position="116"/>
    </location>
    <ligand>
        <name>substrate</name>
    </ligand>
</feature>
<dbReference type="Gene3D" id="3.30.460.30">
    <property type="entry name" value="Glutamyl-tRNA reductase, N-terminal domain"/>
    <property type="match status" value="1"/>
</dbReference>
<keyword evidence="6 9" id="KW-0627">Porphyrin biosynthesis</keyword>
<evidence type="ECO:0000256" key="9">
    <source>
        <dbReference type="HAMAP-Rule" id="MF_00087"/>
    </source>
</evidence>
<feature type="binding site" evidence="9 12">
    <location>
        <begin position="189"/>
        <end position="194"/>
    </location>
    <ligand>
        <name>NADP(+)</name>
        <dbReference type="ChEBI" id="CHEBI:58349"/>
    </ligand>
</feature>
<evidence type="ECO:0000256" key="1">
    <source>
        <dbReference type="ARBA" id="ARBA00005059"/>
    </source>
</evidence>
<dbReference type="NCBIfam" id="NF000744">
    <property type="entry name" value="PRK00045.1-3"/>
    <property type="match status" value="1"/>
</dbReference>
<evidence type="ECO:0000256" key="4">
    <source>
        <dbReference type="ARBA" id="ARBA00022857"/>
    </source>
</evidence>
<evidence type="ECO:0000256" key="14">
    <source>
        <dbReference type="RuleBase" id="RU000584"/>
    </source>
</evidence>
<dbReference type="Pfam" id="PF05201">
    <property type="entry name" value="GlutR_N"/>
    <property type="match status" value="1"/>
</dbReference>
<reference evidence="19" key="1">
    <citation type="submission" date="2018-12" db="EMBL/GenBank/DDBJ databases">
        <title>Genome sequence of Peanibacillus sp.</title>
        <authorList>
            <person name="Subramani G."/>
            <person name="Srinivasan S."/>
            <person name="Kim M.K."/>
        </authorList>
    </citation>
    <scope>NUCLEOTIDE SEQUENCE [LARGE SCALE GENOMIC DNA]</scope>
    <source>
        <strain evidence="19">18JY67-1</strain>
    </source>
</reference>
<evidence type="ECO:0000313" key="18">
    <source>
        <dbReference type="EMBL" id="AZN42306.1"/>
    </source>
</evidence>
<evidence type="ECO:0000256" key="11">
    <source>
        <dbReference type="PIRSR" id="PIRSR000445-2"/>
    </source>
</evidence>
<comment type="domain">
    <text evidence="9">Possesses an unusual extended V-shaped dimeric structure with each monomer consisting of three distinct domains arranged along a curved 'spinal' alpha-helix. The N-terminal catalytic domain specifically recognizes the glutamate moiety of the substrate. The second domain is the NADPH-binding domain, and the third C-terminal domain is responsible for dimerization.</text>
</comment>
<comment type="miscellaneous">
    <text evidence="9">During catalysis, the active site Cys acts as a nucleophile attacking the alpha-carbonyl group of tRNA-bound glutamate with the formation of a thioester intermediate between enzyme and glutamate, and the concomitant release of tRNA(Glu). The thioester intermediate is finally reduced by direct hydride transfer from NADPH, to form the product GSA.</text>
</comment>
<dbReference type="InterPro" id="IPR006151">
    <property type="entry name" value="Shikm_DH/Glu-tRNA_Rdtase"/>
</dbReference>
<dbReference type="NCBIfam" id="TIGR01035">
    <property type="entry name" value="hemA"/>
    <property type="match status" value="1"/>
</dbReference>
<feature type="domain" description="Glutamyl-tRNA reductase N-terminal" evidence="17">
    <location>
        <begin position="6"/>
        <end position="156"/>
    </location>
</feature>
<evidence type="ECO:0000259" key="17">
    <source>
        <dbReference type="Pfam" id="PF05201"/>
    </source>
</evidence>
<dbReference type="InterPro" id="IPR036343">
    <property type="entry name" value="GluRdtase_N_sf"/>
</dbReference>
<evidence type="ECO:0000313" key="19">
    <source>
        <dbReference type="Proteomes" id="UP000272528"/>
    </source>
</evidence>
<dbReference type="SUPFAM" id="SSF51735">
    <property type="entry name" value="NAD(P)-binding Rossmann-fold domains"/>
    <property type="match status" value="1"/>
</dbReference>
<dbReference type="Pfam" id="PF00745">
    <property type="entry name" value="GlutR_dimer"/>
    <property type="match status" value="1"/>
</dbReference>
<dbReference type="Gene3D" id="3.40.50.720">
    <property type="entry name" value="NAD(P)-binding Rossmann-like Domain"/>
    <property type="match status" value="1"/>
</dbReference>
<dbReference type="GO" id="GO:0008883">
    <property type="term" value="F:glutamyl-tRNA reductase activity"/>
    <property type="evidence" value="ECO:0007669"/>
    <property type="project" value="UniProtKB-UniRule"/>
</dbReference>
<protein>
    <recommendedName>
        <fullName evidence="8 9">Glutamyl-tRNA reductase</fullName>
        <shortName evidence="9">GluTR</shortName>
        <ecNumber evidence="3 9">1.2.1.70</ecNumber>
    </recommendedName>
</protein>
<feature type="binding site" evidence="9 11">
    <location>
        <position position="109"/>
    </location>
    <ligand>
        <name>substrate</name>
    </ligand>
</feature>
<dbReference type="InterPro" id="IPR000343">
    <property type="entry name" value="4pyrrol_synth_GluRdtase"/>
</dbReference>
<dbReference type="InterPro" id="IPR015896">
    <property type="entry name" value="4pyrrol_synth_GluRdtase_dimer"/>
</dbReference>
<name>A0A3S9A9N3_9BACL</name>
<dbReference type="CDD" id="cd05213">
    <property type="entry name" value="NAD_bind_Glutamyl_tRNA_reduct"/>
    <property type="match status" value="1"/>
</dbReference>
<dbReference type="InterPro" id="IPR015895">
    <property type="entry name" value="4pyrrol_synth_GluRdtase_N"/>
</dbReference>
<feature type="site" description="Important for activity" evidence="9 13">
    <location>
        <position position="99"/>
    </location>
</feature>
<comment type="similarity">
    <text evidence="2 9 14">Belongs to the glutamyl-tRNA reductase family.</text>
</comment>
<dbReference type="KEGG" id="palb:EJC50_23445"/>
<evidence type="ECO:0000256" key="8">
    <source>
        <dbReference type="ARBA" id="ARBA00068659"/>
    </source>
</evidence>
<dbReference type="Pfam" id="PF01488">
    <property type="entry name" value="Shikimate_DH"/>
    <property type="match status" value="1"/>
</dbReference>
<dbReference type="PIRSF" id="PIRSF000445">
    <property type="entry name" value="4pyrrol_synth_GluRdtase"/>
    <property type="match status" value="1"/>
</dbReference>
<dbReference type="HAMAP" id="MF_00087">
    <property type="entry name" value="Glu_tRNA_reductase"/>
    <property type="match status" value="1"/>
</dbReference>
<dbReference type="FunFam" id="3.30.460.30:FF:000001">
    <property type="entry name" value="Glutamyl-tRNA reductase"/>
    <property type="match status" value="1"/>
</dbReference>
<dbReference type="EC" id="1.2.1.70" evidence="3 9"/>
<organism evidence="18 19">
    <name type="scientific">Paenibacillus albus</name>
    <dbReference type="NCBI Taxonomy" id="2495582"/>
    <lineage>
        <taxon>Bacteria</taxon>
        <taxon>Bacillati</taxon>
        <taxon>Bacillota</taxon>
        <taxon>Bacilli</taxon>
        <taxon>Bacillales</taxon>
        <taxon>Paenibacillaceae</taxon>
        <taxon>Paenibacillus</taxon>
    </lineage>
</organism>
<dbReference type="PANTHER" id="PTHR43013">
    <property type="entry name" value="GLUTAMYL-TRNA REDUCTASE"/>
    <property type="match status" value="1"/>
</dbReference>
<dbReference type="PANTHER" id="PTHR43013:SF1">
    <property type="entry name" value="GLUTAMYL-TRNA REDUCTASE"/>
    <property type="match status" value="1"/>
</dbReference>